<dbReference type="GO" id="GO:0061504">
    <property type="term" value="P:cyclic threonylcarbamoyladenosine biosynthetic process"/>
    <property type="evidence" value="ECO:0007669"/>
    <property type="project" value="TreeGrafter"/>
</dbReference>
<dbReference type="SUPFAM" id="SSF69572">
    <property type="entry name" value="Activating enzymes of the ubiquitin-like proteins"/>
    <property type="match status" value="1"/>
</dbReference>
<dbReference type="Pfam" id="PF00899">
    <property type="entry name" value="ThiF"/>
    <property type="match status" value="1"/>
</dbReference>
<reference evidence="2" key="2">
    <citation type="submission" date="2020-09" db="EMBL/GenBank/DDBJ databases">
        <authorList>
            <person name="Sun Q."/>
            <person name="Kim S."/>
        </authorList>
    </citation>
    <scope>NUCLEOTIDE SEQUENCE</scope>
    <source>
        <strain evidence="2">KCTC 22164</strain>
    </source>
</reference>
<dbReference type="InterPro" id="IPR035985">
    <property type="entry name" value="Ubiquitin-activating_enz"/>
</dbReference>
<dbReference type="PANTHER" id="PTHR43267:SF1">
    <property type="entry name" value="TRNA THREONYLCARBAMOYLADENOSINE DEHYDRATASE"/>
    <property type="match status" value="1"/>
</dbReference>
<dbReference type="GO" id="GO:0061503">
    <property type="term" value="F:tRNA threonylcarbamoyladenosine dehydratase"/>
    <property type="evidence" value="ECO:0007669"/>
    <property type="project" value="TreeGrafter"/>
</dbReference>
<dbReference type="AlphaFoldDB" id="A0A918MYP2"/>
<proteinExistence type="predicted"/>
<dbReference type="EMBL" id="BMXP01000004">
    <property type="protein sequence ID" value="GGW86869.1"/>
    <property type="molecule type" value="Genomic_DNA"/>
</dbReference>
<dbReference type="CDD" id="cd01483">
    <property type="entry name" value="E1_enzyme_family"/>
    <property type="match status" value="1"/>
</dbReference>
<reference evidence="2" key="1">
    <citation type="journal article" date="2014" name="Int. J. Syst. Evol. Microbiol.">
        <title>Complete genome sequence of Corynebacterium casei LMG S-19264T (=DSM 44701T), isolated from a smear-ripened cheese.</title>
        <authorList>
            <consortium name="US DOE Joint Genome Institute (JGI-PGF)"/>
            <person name="Walter F."/>
            <person name="Albersmeier A."/>
            <person name="Kalinowski J."/>
            <person name="Ruckert C."/>
        </authorList>
    </citation>
    <scope>NUCLEOTIDE SEQUENCE</scope>
    <source>
        <strain evidence="2">KCTC 22164</strain>
    </source>
</reference>
<gene>
    <name evidence="2" type="primary">moeW</name>
    <name evidence="2" type="ORF">GCM10007391_20780</name>
</gene>
<evidence type="ECO:0000259" key="1">
    <source>
        <dbReference type="Pfam" id="PF00899"/>
    </source>
</evidence>
<comment type="caution">
    <text evidence="2">The sequence shown here is derived from an EMBL/GenBank/DDBJ whole genome shotgun (WGS) entry which is preliminary data.</text>
</comment>
<accession>A0A918MYP2</accession>
<evidence type="ECO:0000313" key="3">
    <source>
        <dbReference type="Proteomes" id="UP000631300"/>
    </source>
</evidence>
<dbReference type="GO" id="GO:0008641">
    <property type="term" value="F:ubiquitin-like modifier activating enzyme activity"/>
    <property type="evidence" value="ECO:0007669"/>
    <property type="project" value="InterPro"/>
</dbReference>
<dbReference type="PANTHER" id="PTHR43267">
    <property type="entry name" value="TRNA THREONYLCARBAMOYLADENOSINE DEHYDRATASE"/>
    <property type="match status" value="1"/>
</dbReference>
<organism evidence="2 3">
    <name type="scientific">Alteromonas halophila</name>
    <dbReference type="NCBI Taxonomy" id="516698"/>
    <lineage>
        <taxon>Bacteria</taxon>
        <taxon>Pseudomonadati</taxon>
        <taxon>Pseudomonadota</taxon>
        <taxon>Gammaproteobacteria</taxon>
        <taxon>Alteromonadales</taxon>
        <taxon>Alteromonadaceae</taxon>
        <taxon>Alteromonas/Salinimonas group</taxon>
        <taxon>Alteromonas</taxon>
    </lineage>
</organism>
<dbReference type="InterPro" id="IPR045886">
    <property type="entry name" value="ThiF/MoeB/HesA"/>
</dbReference>
<sequence>MTFNYKEAFSRNIGWVTEAEQERLRNVKVACGGLGGVGGDHMTVLARLGIGKFHISDLDDYDVANFNRQAGASMQTLGKPKAEVMEGILKNINPEADVKNFKEGITFENVDDFLDGVDIYVDSLDIFAIDIRRKVFQKCYEKGIPAITAAPMGMGTSMLVFMPGQMSFEDYFCLEGLSFEDQIIAFVAGVSPALLQRQYLVSTDTVNFTKEESKVPSTCMGISLAAGVLCTNVLKILLDRGEVIHAPRGMHFDAYRNKLKKTWRPWGNKNPRQIFLRWYIKRLLGSQGK</sequence>
<dbReference type="Gene3D" id="3.40.50.720">
    <property type="entry name" value="NAD(P)-binding Rossmann-like Domain"/>
    <property type="match status" value="1"/>
</dbReference>
<dbReference type="Proteomes" id="UP000631300">
    <property type="component" value="Unassembled WGS sequence"/>
</dbReference>
<evidence type="ECO:0000313" key="2">
    <source>
        <dbReference type="EMBL" id="GGW86869.1"/>
    </source>
</evidence>
<dbReference type="InterPro" id="IPR000594">
    <property type="entry name" value="ThiF_NAD_FAD-bd"/>
</dbReference>
<keyword evidence="3" id="KW-1185">Reference proteome</keyword>
<name>A0A918MYP2_9ALTE</name>
<dbReference type="NCBIfam" id="NF006077">
    <property type="entry name" value="PRK08223.1"/>
    <property type="match status" value="1"/>
</dbReference>
<feature type="domain" description="THIF-type NAD/FAD binding fold" evidence="1">
    <location>
        <begin position="10"/>
        <end position="264"/>
    </location>
</feature>
<protein>
    <recommendedName>
        <fullName evidence="1">THIF-type NAD/FAD binding fold domain-containing protein</fullName>
    </recommendedName>
</protein>